<dbReference type="Gene3D" id="1.20.5.340">
    <property type="match status" value="1"/>
</dbReference>
<evidence type="ECO:0000256" key="1">
    <source>
        <dbReference type="SAM" id="Coils"/>
    </source>
</evidence>
<evidence type="ECO:0000313" key="3">
    <source>
        <dbReference type="Proteomes" id="UP001066276"/>
    </source>
</evidence>
<organism evidence="2 3">
    <name type="scientific">Pleurodeles waltl</name>
    <name type="common">Iberian ribbed newt</name>
    <dbReference type="NCBI Taxonomy" id="8319"/>
    <lineage>
        <taxon>Eukaryota</taxon>
        <taxon>Metazoa</taxon>
        <taxon>Chordata</taxon>
        <taxon>Craniata</taxon>
        <taxon>Vertebrata</taxon>
        <taxon>Euteleostomi</taxon>
        <taxon>Amphibia</taxon>
        <taxon>Batrachia</taxon>
        <taxon>Caudata</taxon>
        <taxon>Salamandroidea</taxon>
        <taxon>Salamandridae</taxon>
        <taxon>Pleurodelinae</taxon>
        <taxon>Pleurodeles</taxon>
    </lineage>
</organism>
<keyword evidence="1" id="KW-0175">Coiled coil</keyword>
<feature type="coiled-coil region" evidence="1">
    <location>
        <begin position="39"/>
        <end position="73"/>
    </location>
</feature>
<keyword evidence="3" id="KW-1185">Reference proteome</keyword>
<accession>A0AAV7MRZ9</accession>
<dbReference type="Proteomes" id="UP001066276">
    <property type="component" value="Chromosome 9"/>
</dbReference>
<protein>
    <submittedName>
        <fullName evidence="2">Uncharacterized protein</fullName>
    </submittedName>
</protein>
<dbReference type="AlphaFoldDB" id="A0AAV7MRZ9"/>
<evidence type="ECO:0000313" key="2">
    <source>
        <dbReference type="EMBL" id="KAJ1105214.1"/>
    </source>
</evidence>
<sequence length="76" mass="8511">MAAIQDLRGSIAPWEPKLDTVQINVSLLRADMSKIFMKVAAAETHIDGLQATIKRMEEQIRSLTKRSSIMEARLEG</sequence>
<reference evidence="2" key="1">
    <citation type="journal article" date="2022" name="bioRxiv">
        <title>Sequencing and chromosome-scale assembly of the giantPleurodeles waltlgenome.</title>
        <authorList>
            <person name="Brown T."/>
            <person name="Elewa A."/>
            <person name="Iarovenko S."/>
            <person name="Subramanian E."/>
            <person name="Araus A.J."/>
            <person name="Petzold A."/>
            <person name="Susuki M."/>
            <person name="Suzuki K.-i.T."/>
            <person name="Hayashi T."/>
            <person name="Toyoda A."/>
            <person name="Oliveira C."/>
            <person name="Osipova E."/>
            <person name="Leigh N.D."/>
            <person name="Simon A."/>
            <person name="Yun M.H."/>
        </authorList>
    </citation>
    <scope>NUCLEOTIDE SEQUENCE</scope>
    <source>
        <strain evidence="2">20211129_DDA</strain>
        <tissue evidence="2">Liver</tissue>
    </source>
</reference>
<dbReference type="EMBL" id="JANPWB010000013">
    <property type="protein sequence ID" value="KAJ1105214.1"/>
    <property type="molecule type" value="Genomic_DNA"/>
</dbReference>
<proteinExistence type="predicted"/>
<gene>
    <name evidence="2" type="ORF">NDU88_002622</name>
</gene>
<comment type="caution">
    <text evidence="2">The sequence shown here is derived from an EMBL/GenBank/DDBJ whole genome shotgun (WGS) entry which is preliminary data.</text>
</comment>
<name>A0AAV7MRZ9_PLEWA</name>